<dbReference type="PANTHER" id="PTHR30143:SF0">
    <property type="entry name" value="2-KETO-4-PENTENOATE HYDRATASE"/>
    <property type="match status" value="1"/>
</dbReference>
<proteinExistence type="predicted"/>
<evidence type="ECO:0000313" key="4">
    <source>
        <dbReference type="Proteomes" id="UP001267710"/>
    </source>
</evidence>
<gene>
    <name evidence="3" type="ORF">QE399_001688</name>
</gene>
<keyword evidence="4" id="KW-1185">Reference proteome</keyword>
<keyword evidence="1 3" id="KW-0456">Lyase</keyword>
<dbReference type="Gene3D" id="3.90.850.10">
    <property type="entry name" value="Fumarylacetoacetase-like, C-terminal domain"/>
    <property type="match status" value="1"/>
</dbReference>
<feature type="domain" description="Fumarylacetoacetase-like C-terminal" evidence="2">
    <location>
        <begin position="91"/>
        <end position="260"/>
    </location>
</feature>
<dbReference type="SUPFAM" id="SSF56529">
    <property type="entry name" value="FAH"/>
    <property type="match status" value="1"/>
</dbReference>
<comment type="caution">
    <text evidence="3">The sequence shown here is derived from an EMBL/GenBank/DDBJ whole genome shotgun (WGS) entry which is preliminary data.</text>
</comment>
<dbReference type="InterPro" id="IPR050772">
    <property type="entry name" value="Hydratase-Decarb/MhpD_sf"/>
</dbReference>
<evidence type="ECO:0000259" key="2">
    <source>
        <dbReference type="Pfam" id="PF01557"/>
    </source>
</evidence>
<organism evidence="3 4">
    <name type="scientific">Paracidovorax wautersii</name>
    <dbReference type="NCBI Taxonomy" id="1177982"/>
    <lineage>
        <taxon>Bacteria</taxon>
        <taxon>Pseudomonadati</taxon>
        <taxon>Pseudomonadota</taxon>
        <taxon>Betaproteobacteria</taxon>
        <taxon>Burkholderiales</taxon>
        <taxon>Comamonadaceae</taxon>
        <taxon>Paracidovorax</taxon>
    </lineage>
</organism>
<accession>A0ABU1ICK5</accession>
<evidence type="ECO:0000313" key="3">
    <source>
        <dbReference type="EMBL" id="MDR6213999.1"/>
    </source>
</evidence>
<dbReference type="RefSeq" id="WP_309827935.1">
    <property type="nucleotide sequence ID" value="NZ_JAVIZX010000001.1"/>
</dbReference>
<reference evidence="3 4" key="1">
    <citation type="submission" date="2023-08" db="EMBL/GenBank/DDBJ databases">
        <title>Functional and genomic diversity of the sorghum phyllosphere microbiome.</title>
        <authorList>
            <person name="Shade A."/>
        </authorList>
    </citation>
    <scope>NUCLEOTIDE SEQUENCE [LARGE SCALE GENOMIC DNA]</scope>
    <source>
        <strain evidence="3 4">SORGH_AS_0335</strain>
    </source>
</reference>
<dbReference type="Pfam" id="PF01557">
    <property type="entry name" value="FAA_hydrolase"/>
    <property type="match status" value="1"/>
</dbReference>
<dbReference type="EMBL" id="JAVIZX010000001">
    <property type="protein sequence ID" value="MDR6213999.1"/>
    <property type="molecule type" value="Genomic_DNA"/>
</dbReference>
<dbReference type="GO" id="GO:0008684">
    <property type="term" value="F:2-oxopent-4-enoate hydratase activity"/>
    <property type="evidence" value="ECO:0007669"/>
    <property type="project" value="UniProtKB-EC"/>
</dbReference>
<dbReference type="EC" id="4.2.1.80" evidence="3"/>
<evidence type="ECO:0000256" key="1">
    <source>
        <dbReference type="ARBA" id="ARBA00023239"/>
    </source>
</evidence>
<sequence>MTSHPAFDPVPGADLLIRARTGDGPRPDDLPAALRPADVAQAYAVQDRVVQARGAIAGWKVGAASPDAEPARSALADDSVHVAGDDGVVHLAAQDFLVIGVEAELVFQCIADLPAREVPYTQGEVLGAFGAVHAAIEVCDTRFAAWGGQHPLSRLADQACHGALVVGTGRGDGAAVDVLRQPVRLEVNGGTVVAHDAGGNPAGEPLRLLVWLANGGAHSLGGLRAGQWVTTGSWTGTPMVMQGDVVVADFPGIGRAELRID</sequence>
<dbReference type="InterPro" id="IPR011234">
    <property type="entry name" value="Fumarylacetoacetase-like_C"/>
</dbReference>
<dbReference type="PANTHER" id="PTHR30143">
    <property type="entry name" value="ACID HYDRATASE"/>
    <property type="match status" value="1"/>
</dbReference>
<protein>
    <submittedName>
        <fullName evidence="3">2-keto-4-pentenoate hydratase</fullName>
        <ecNumber evidence="3">4.2.1.80</ecNumber>
    </submittedName>
</protein>
<name>A0ABU1ICK5_9BURK</name>
<dbReference type="InterPro" id="IPR036663">
    <property type="entry name" value="Fumarylacetoacetase_C_sf"/>
</dbReference>
<dbReference type="Proteomes" id="UP001267710">
    <property type="component" value="Unassembled WGS sequence"/>
</dbReference>